<comment type="similarity">
    <text evidence="2 10">Belongs to the IPP isomerase type 1 family.</text>
</comment>
<protein>
    <recommendedName>
        <fullName evidence="3 10">Isopentenyl-diphosphate Delta-isomerase</fullName>
        <shortName evidence="10">IPP isomerase</shortName>
        <ecNumber evidence="3 10">5.3.3.2</ecNumber>
    </recommendedName>
    <alternativeName>
        <fullName evidence="10">IPP:DMAPP isomerase</fullName>
    </alternativeName>
    <alternativeName>
        <fullName evidence="10">Isopentenyl pyrophosphate isomerase</fullName>
    </alternativeName>
</protein>
<dbReference type="PROSITE" id="PS51462">
    <property type="entry name" value="NUDIX"/>
    <property type="match status" value="1"/>
</dbReference>
<comment type="catalytic activity">
    <reaction evidence="10">
        <text>isopentenyl diphosphate = dimethylallyl diphosphate</text>
        <dbReference type="Rhea" id="RHEA:23284"/>
        <dbReference type="ChEBI" id="CHEBI:57623"/>
        <dbReference type="ChEBI" id="CHEBI:128769"/>
        <dbReference type="EC" id="5.3.3.2"/>
    </reaction>
</comment>
<dbReference type="RefSeq" id="WP_344604693.1">
    <property type="nucleotide sequence ID" value="NZ_BAAAHE010000016.1"/>
</dbReference>
<dbReference type="NCBIfam" id="TIGR02150">
    <property type="entry name" value="IPP_isom_1"/>
    <property type="match status" value="1"/>
</dbReference>
<keyword evidence="5 10" id="KW-0479">Metal-binding</keyword>
<dbReference type="SUPFAM" id="SSF55811">
    <property type="entry name" value="Nudix"/>
    <property type="match status" value="1"/>
</dbReference>
<dbReference type="EC" id="5.3.3.2" evidence="3 10"/>
<dbReference type="InterPro" id="IPR011876">
    <property type="entry name" value="IsopentenylPP_isomerase_typ1"/>
</dbReference>
<feature type="active site" evidence="10">
    <location>
        <position position="121"/>
    </location>
</feature>
<comment type="caution">
    <text evidence="12">The sequence shown here is derived from an EMBL/GenBank/DDBJ whole genome shotgun (WGS) entry which is preliminary data.</text>
</comment>
<keyword evidence="4 10" id="KW-0963">Cytoplasm</keyword>
<keyword evidence="6 10" id="KW-0460">Magnesium</keyword>
<dbReference type="Proteomes" id="UP001500957">
    <property type="component" value="Unassembled WGS sequence"/>
</dbReference>
<comment type="cofactor">
    <cofactor evidence="10">
        <name>Mn(2+)</name>
        <dbReference type="ChEBI" id="CHEBI:29035"/>
    </cofactor>
    <text evidence="10">Binds 1 Mn(2+) ion per subunit.</text>
</comment>
<dbReference type="HAMAP" id="MF_00202">
    <property type="entry name" value="Idi"/>
    <property type="match status" value="1"/>
</dbReference>
<sequence length="190" mass="20555">MSSLDGAVVEQVVLLTPDGTPCGVADKASVHGEVTPYHLAFSCYVFDRDGRLLVTRRALDKPTWPGVWTNSCCGHPGPGEDPAAAVVRRLDQELGITAEDLTLALPDFSYRASFRGVEEYELCPVFLARSDAAPVPDPSEVADAVWRSWDDFVAAATAPESQISPWAQEQVRALIAGGHVETFLGRSRED</sequence>
<feature type="binding site" evidence="10">
    <location>
        <position position="93"/>
    </location>
    <ligand>
        <name>Mg(2+)</name>
        <dbReference type="ChEBI" id="CHEBI:18420"/>
    </ligand>
</feature>
<organism evidence="12 13">
    <name type="scientific">Sporichthya brevicatena</name>
    <dbReference type="NCBI Taxonomy" id="171442"/>
    <lineage>
        <taxon>Bacteria</taxon>
        <taxon>Bacillati</taxon>
        <taxon>Actinomycetota</taxon>
        <taxon>Actinomycetes</taxon>
        <taxon>Sporichthyales</taxon>
        <taxon>Sporichthyaceae</taxon>
        <taxon>Sporichthya</taxon>
    </lineage>
</organism>
<dbReference type="Gene3D" id="3.90.79.10">
    <property type="entry name" value="Nucleoside Triphosphate Pyrophosphohydrolase"/>
    <property type="match status" value="1"/>
</dbReference>
<evidence type="ECO:0000256" key="5">
    <source>
        <dbReference type="ARBA" id="ARBA00022723"/>
    </source>
</evidence>
<comment type="subcellular location">
    <subcellularLocation>
        <location evidence="10">Cytoplasm</location>
    </subcellularLocation>
</comment>
<evidence type="ECO:0000313" key="13">
    <source>
        <dbReference type="Proteomes" id="UP001500957"/>
    </source>
</evidence>
<keyword evidence="13" id="KW-1185">Reference proteome</keyword>
<evidence type="ECO:0000313" key="12">
    <source>
        <dbReference type="EMBL" id="GAA0619538.1"/>
    </source>
</evidence>
<evidence type="ECO:0000256" key="9">
    <source>
        <dbReference type="ARBA" id="ARBA00023235"/>
    </source>
</evidence>
<evidence type="ECO:0000256" key="4">
    <source>
        <dbReference type="ARBA" id="ARBA00022490"/>
    </source>
</evidence>
<dbReference type="PANTHER" id="PTHR10885:SF0">
    <property type="entry name" value="ISOPENTENYL-DIPHOSPHATE DELTA-ISOMERASE"/>
    <property type="match status" value="1"/>
</dbReference>
<gene>
    <name evidence="10 12" type="primary">idi</name>
    <name evidence="12" type="ORF">GCM10009547_22520</name>
</gene>
<keyword evidence="7 10" id="KW-0464">Manganese</keyword>
<dbReference type="PANTHER" id="PTHR10885">
    <property type="entry name" value="ISOPENTENYL-DIPHOSPHATE DELTA-ISOMERASE"/>
    <property type="match status" value="1"/>
</dbReference>
<feature type="binding site" evidence="10">
    <location>
        <position position="75"/>
    </location>
    <ligand>
        <name>Mn(2+)</name>
        <dbReference type="ChEBI" id="CHEBI:29035"/>
    </ligand>
</feature>
<evidence type="ECO:0000256" key="7">
    <source>
        <dbReference type="ARBA" id="ARBA00023211"/>
    </source>
</evidence>
<feature type="binding site" evidence="10">
    <location>
        <position position="119"/>
    </location>
    <ligand>
        <name>Mn(2+)</name>
        <dbReference type="ChEBI" id="CHEBI:29035"/>
    </ligand>
</feature>
<dbReference type="CDD" id="cd02885">
    <property type="entry name" value="NUDIX_IPP_Isomerase"/>
    <property type="match status" value="1"/>
</dbReference>
<evidence type="ECO:0000256" key="3">
    <source>
        <dbReference type="ARBA" id="ARBA00012057"/>
    </source>
</evidence>
<dbReference type="InterPro" id="IPR015797">
    <property type="entry name" value="NUDIX_hydrolase-like_dom_sf"/>
</dbReference>
<evidence type="ECO:0000256" key="2">
    <source>
        <dbReference type="ARBA" id="ARBA00007579"/>
    </source>
</evidence>
<dbReference type="PIRSF" id="PIRSF018427">
    <property type="entry name" value="Isopntndiph_ism"/>
    <property type="match status" value="1"/>
</dbReference>
<proteinExistence type="inferred from homology"/>
<dbReference type="EMBL" id="BAAAHE010000016">
    <property type="protein sequence ID" value="GAA0619538.1"/>
    <property type="molecule type" value="Genomic_DNA"/>
</dbReference>
<feature type="active site" evidence="10">
    <location>
        <position position="73"/>
    </location>
</feature>
<comment type="cofactor">
    <cofactor evidence="10">
        <name>Mg(2+)</name>
        <dbReference type="ChEBI" id="CHEBI:18420"/>
    </cofactor>
    <text evidence="10">Binds 1 Mg(2+) ion per subunit. The magnesium ion binds only when substrate is bound.</text>
</comment>
<dbReference type="InterPro" id="IPR000086">
    <property type="entry name" value="NUDIX_hydrolase_dom"/>
</dbReference>
<feature type="binding site" evidence="10">
    <location>
        <position position="121"/>
    </location>
    <ligand>
        <name>Mn(2+)</name>
        <dbReference type="ChEBI" id="CHEBI:29035"/>
    </ligand>
</feature>
<evidence type="ECO:0000256" key="8">
    <source>
        <dbReference type="ARBA" id="ARBA00023229"/>
    </source>
</evidence>
<reference evidence="12 13" key="1">
    <citation type="journal article" date="2019" name="Int. J. Syst. Evol. Microbiol.">
        <title>The Global Catalogue of Microorganisms (GCM) 10K type strain sequencing project: providing services to taxonomists for standard genome sequencing and annotation.</title>
        <authorList>
            <consortium name="The Broad Institute Genomics Platform"/>
            <consortium name="The Broad Institute Genome Sequencing Center for Infectious Disease"/>
            <person name="Wu L."/>
            <person name="Ma J."/>
        </authorList>
    </citation>
    <scope>NUCLEOTIDE SEQUENCE [LARGE SCALE GENOMIC DNA]</scope>
    <source>
        <strain evidence="12 13">JCM 10671</strain>
    </source>
</reference>
<evidence type="ECO:0000259" key="11">
    <source>
        <dbReference type="PROSITE" id="PS51462"/>
    </source>
</evidence>
<keyword evidence="9 10" id="KW-0413">Isomerase</keyword>
<comment type="pathway">
    <text evidence="1 10">Isoprenoid biosynthesis; dimethylallyl diphosphate biosynthesis; dimethylallyl diphosphate from isopentenyl diphosphate: step 1/1.</text>
</comment>
<feature type="binding site" evidence="10">
    <location>
        <position position="31"/>
    </location>
    <ligand>
        <name>Mn(2+)</name>
        <dbReference type="ChEBI" id="CHEBI:29035"/>
    </ligand>
</feature>
<evidence type="ECO:0000256" key="6">
    <source>
        <dbReference type="ARBA" id="ARBA00022842"/>
    </source>
</evidence>
<dbReference type="Pfam" id="PF00293">
    <property type="entry name" value="NUDIX"/>
    <property type="match status" value="1"/>
</dbReference>
<feature type="binding site" evidence="10">
    <location>
        <position position="38"/>
    </location>
    <ligand>
        <name>Mn(2+)</name>
        <dbReference type="ChEBI" id="CHEBI:29035"/>
    </ligand>
</feature>
<evidence type="ECO:0000256" key="10">
    <source>
        <dbReference type="HAMAP-Rule" id="MF_00202"/>
    </source>
</evidence>
<keyword evidence="8 10" id="KW-0414">Isoprene biosynthesis</keyword>
<evidence type="ECO:0000256" key="1">
    <source>
        <dbReference type="ARBA" id="ARBA00004826"/>
    </source>
</evidence>
<name>A0ABN1GU33_9ACTN</name>
<dbReference type="InterPro" id="IPR056375">
    <property type="entry name" value="Idi_bact"/>
</dbReference>
<accession>A0ABN1GU33</accession>
<dbReference type="NCBIfam" id="NF002995">
    <property type="entry name" value="PRK03759.1"/>
    <property type="match status" value="1"/>
</dbReference>
<comment type="function">
    <text evidence="10">Catalyzes the 1,3-allylic rearrangement of the homoallylic substrate isopentenyl (IPP) to its highly electrophilic allylic isomer, dimethylallyl diphosphate (DMAPP).</text>
</comment>
<feature type="domain" description="Nudix hydrolase" evidence="11">
    <location>
        <begin position="36"/>
        <end position="169"/>
    </location>
</feature>